<evidence type="ECO:0000256" key="5">
    <source>
        <dbReference type="ARBA" id="ARBA00023136"/>
    </source>
</evidence>
<reference evidence="7 8" key="1">
    <citation type="journal article" date="2021" name="Nat. Commun.">
        <title>Genetic determinants of endophytism in the Arabidopsis root mycobiome.</title>
        <authorList>
            <person name="Mesny F."/>
            <person name="Miyauchi S."/>
            <person name="Thiergart T."/>
            <person name="Pickel B."/>
            <person name="Atanasova L."/>
            <person name="Karlsson M."/>
            <person name="Huettel B."/>
            <person name="Barry K.W."/>
            <person name="Haridas S."/>
            <person name="Chen C."/>
            <person name="Bauer D."/>
            <person name="Andreopoulos W."/>
            <person name="Pangilinan J."/>
            <person name="LaButti K."/>
            <person name="Riley R."/>
            <person name="Lipzen A."/>
            <person name="Clum A."/>
            <person name="Drula E."/>
            <person name="Henrissat B."/>
            <person name="Kohler A."/>
            <person name="Grigoriev I.V."/>
            <person name="Martin F.M."/>
            <person name="Hacquard S."/>
        </authorList>
    </citation>
    <scope>NUCLEOTIDE SEQUENCE [LARGE SCALE GENOMIC DNA]</scope>
    <source>
        <strain evidence="7 8">MPI-CAGE-CH-0241</strain>
    </source>
</reference>
<dbReference type="Gene3D" id="1.20.1740.10">
    <property type="entry name" value="Amino acid/polyamine transporter I"/>
    <property type="match status" value="1"/>
</dbReference>
<evidence type="ECO:0008006" key="9">
    <source>
        <dbReference type="Google" id="ProtNLM"/>
    </source>
</evidence>
<feature type="transmembrane region" description="Helical" evidence="6">
    <location>
        <begin position="21"/>
        <end position="48"/>
    </location>
</feature>
<sequence>MRPLDRFRAWGTTGDQLQPRLSRLTMVAMTFAILNTWIALAGTMGLAIPPGGSAAFLCGFVFCVLCNFAVVASLGELAAIWPTAGGQYRFVYALCTEKWKRIRSFLVGWINIDGWLTLSSTQFISAASVIASDGRNEVEAKILGRWNGVALYWSILSVVIISIVLLSMSSKTNAIYVFTNVNNETGWSDGIAWIFGLLQAALSLIGFDAMPNPARDALRAMLCSIGVGGITGTVFIVVILFCLADPSTVMPTSSSRAAATIMTLMLAICFIKGTNACTTSASRLIFSMARDKGFVFYNYFSHIHPTLNVPVRAVLLSFVFNLIFGLLYLGPAVAFNAFIFSCTIFLNVSYALPVILLITVETPFKLGERRGAFINWIAVICVAITTVGNYVSAVIGIFTILVITCWVICRKTFEGPEFDVIMGLQNAPTGNKRSPHPGQDEKIGAAA</sequence>
<dbReference type="GO" id="GO:0022857">
    <property type="term" value="F:transmembrane transporter activity"/>
    <property type="evidence" value="ECO:0007669"/>
    <property type="project" value="InterPro"/>
</dbReference>
<evidence type="ECO:0000313" key="8">
    <source>
        <dbReference type="Proteomes" id="UP000777438"/>
    </source>
</evidence>
<dbReference type="PIRSF" id="PIRSF006060">
    <property type="entry name" value="AA_transporter"/>
    <property type="match status" value="1"/>
</dbReference>
<keyword evidence="3 6" id="KW-0812">Transmembrane</keyword>
<feature type="transmembrane region" description="Helical" evidence="6">
    <location>
        <begin position="150"/>
        <end position="170"/>
    </location>
</feature>
<dbReference type="Pfam" id="PF13520">
    <property type="entry name" value="AA_permease_2"/>
    <property type="match status" value="1"/>
</dbReference>
<feature type="transmembrane region" description="Helical" evidence="6">
    <location>
        <begin position="372"/>
        <end position="403"/>
    </location>
</feature>
<feature type="transmembrane region" description="Helical" evidence="6">
    <location>
        <begin position="54"/>
        <end position="81"/>
    </location>
</feature>
<gene>
    <name evidence="7" type="ORF">B0T10DRAFT_525093</name>
</gene>
<evidence type="ECO:0000256" key="1">
    <source>
        <dbReference type="ARBA" id="ARBA00004141"/>
    </source>
</evidence>
<keyword evidence="5 6" id="KW-0472">Membrane</keyword>
<keyword evidence="8" id="KW-1185">Reference proteome</keyword>
<organism evidence="7 8">
    <name type="scientific">Thelonectria olida</name>
    <dbReference type="NCBI Taxonomy" id="1576542"/>
    <lineage>
        <taxon>Eukaryota</taxon>
        <taxon>Fungi</taxon>
        <taxon>Dikarya</taxon>
        <taxon>Ascomycota</taxon>
        <taxon>Pezizomycotina</taxon>
        <taxon>Sordariomycetes</taxon>
        <taxon>Hypocreomycetidae</taxon>
        <taxon>Hypocreales</taxon>
        <taxon>Nectriaceae</taxon>
        <taxon>Thelonectria</taxon>
    </lineage>
</organism>
<feature type="transmembrane region" description="Helical" evidence="6">
    <location>
        <begin position="335"/>
        <end position="360"/>
    </location>
</feature>
<feature type="transmembrane region" description="Helical" evidence="6">
    <location>
        <begin position="190"/>
        <end position="209"/>
    </location>
</feature>
<feature type="transmembrane region" description="Helical" evidence="6">
    <location>
        <begin position="261"/>
        <end position="286"/>
    </location>
</feature>
<proteinExistence type="predicted"/>
<feature type="transmembrane region" description="Helical" evidence="6">
    <location>
        <begin position="221"/>
        <end position="241"/>
    </location>
</feature>
<evidence type="ECO:0000256" key="3">
    <source>
        <dbReference type="ARBA" id="ARBA00022692"/>
    </source>
</evidence>
<dbReference type="AlphaFoldDB" id="A0A9P9AZF0"/>
<dbReference type="OrthoDB" id="4476201at2759"/>
<keyword evidence="4 6" id="KW-1133">Transmembrane helix</keyword>
<dbReference type="PANTHER" id="PTHR45649:SF14">
    <property type="entry name" value="GABA PERMEASE"/>
    <property type="match status" value="1"/>
</dbReference>
<dbReference type="GO" id="GO:0016020">
    <property type="term" value="C:membrane"/>
    <property type="evidence" value="ECO:0007669"/>
    <property type="project" value="UniProtKB-SubCell"/>
</dbReference>
<evidence type="ECO:0000313" key="7">
    <source>
        <dbReference type="EMBL" id="KAH6900214.1"/>
    </source>
</evidence>
<dbReference type="EMBL" id="JAGPYM010000001">
    <property type="protein sequence ID" value="KAH6900214.1"/>
    <property type="molecule type" value="Genomic_DNA"/>
</dbReference>
<dbReference type="Proteomes" id="UP000777438">
    <property type="component" value="Unassembled WGS sequence"/>
</dbReference>
<evidence type="ECO:0000256" key="6">
    <source>
        <dbReference type="SAM" id="Phobius"/>
    </source>
</evidence>
<evidence type="ECO:0000256" key="4">
    <source>
        <dbReference type="ARBA" id="ARBA00022989"/>
    </source>
</evidence>
<dbReference type="InterPro" id="IPR002293">
    <property type="entry name" value="AA/rel_permease1"/>
</dbReference>
<comment type="subcellular location">
    <subcellularLocation>
        <location evidence="1">Membrane</location>
        <topology evidence="1">Multi-pass membrane protein</topology>
    </subcellularLocation>
</comment>
<accession>A0A9P9AZF0</accession>
<evidence type="ECO:0000256" key="2">
    <source>
        <dbReference type="ARBA" id="ARBA00022448"/>
    </source>
</evidence>
<protein>
    <recommendedName>
        <fullName evidence="9">Choline transport protein</fullName>
    </recommendedName>
</protein>
<keyword evidence="2" id="KW-0813">Transport</keyword>
<comment type="caution">
    <text evidence="7">The sequence shown here is derived from an EMBL/GenBank/DDBJ whole genome shotgun (WGS) entry which is preliminary data.</text>
</comment>
<feature type="transmembrane region" description="Helical" evidence="6">
    <location>
        <begin position="307"/>
        <end position="329"/>
    </location>
</feature>
<dbReference type="PANTHER" id="PTHR45649">
    <property type="entry name" value="AMINO-ACID PERMEASE BAT1"/>
    <property type="match status" value="1"/>
</dbReference>
<name>A0A9P9AZF0_9HYPO</name>